<name>E6UEP9_RUMA7</name>
<proteinExistence type="predicted"/>
<sequence length="316" mass="35792">MHCYVTLGVKNGDRVVMKGLDECTAFVYEKALYVPYTRFSGTFYEDGEPDISAEDVVSVRVWIGSSEIHHGLADEIRIEHTGRGHSIRVYSRGYTLLLAQNQPYPRINSNVTLKTLCEDNLSSPYISYEDPTPEVGNIYVNEGSTVWEAAIAYCIKASGYFPFIKGKNMVRMTAGTQRTVDYSGAVMLSQVSMLDSRYLLSDVYMKELGDTYPYEAHDPAAAEMGIVRTRYYPLDMQWLYDPQVGLQHRLDYSNKGVRKMGIKYLGWLGEDIMDKAHGADMIEGKNINYIKAEGSRKGITTTVLCYDDRYGQKEVR</sequence>
<accession>E6UEP9</accession>
<dbReference type="SUPFAM" id="SSF69279">
    <property type="entry name" value="Phage tail proteins"/>
    <property type="match status" value="1"/>
</dbReference>
<dbReference type="AlphaFoldDB" id="E6UEP9"/>
<protein>
    <submittedName>
        <fullName evidence="1">Uncharacterized protein</fullName>
    </submittedName>
</protein>
<gene>
    <name evidence="1" type="ordered locus">Rumal_1303</name>
</gene>
<dbReference type="Proteomes" id="UP000006919">
    <property type="component" value="Chromosome"/>
</dbReference>
<dbReference type="KEGG" id="ral:Rumal_1303"/>
<dbReference type="eggNOG" id="ENOG5032K6F">
    <property type="taxonomic scope" value="Bacteria"/>
</dbReference>
<evidence type="ECO:0000313" key="1">
    <source>
        <dbReference type="EMBL" id="ADU21818.1"/>
    </source>
</evidence>
<organism evidence="1 2">
    <name type="scientific">Ruminococcus albus (strain ATCC 27210 / DSM 20455 / JCM 14654 / NCDO 2250 / 7)</name>
    <dbReference type="NCBI Taxonomy" id="697329"/>
    <lineage>
        <taxon>Bacteria</taxon>
        <taxon>Bacillati</taxon>
        <taxon>Bacillota</taxon>
        <taxon>Clostridia</taxon>
        <taxon>Eubacteriales</taxon>
        <taxon>Oscillospiraceae</taxon>
        <taxon>Ruminococcus</taxon>
    </lineage>
</organism>
<reference evidence="1 2" key="1">
    <citation type="journal article" date="2011" name="J. Bacteriol.">
        <title>Complete genome of the cellulolytic ruminal bacterium Ruminococcus albus 7.</title>
        <authorList>
            <person name="Suen G."/>
            <person name="Stevenson D.M."/>
            <person name="Bruce D.C."/>
            <person name="Chertkov O."/>
            <person name="Copeland A."/>
            <person name="Cheng J.F."/>
            <person name="Detter C."/>
            <person name="Detter J.C."/>
            <person name="Goodwin L.A."/>
            <person name="Han C.S."/>
            <person name="Hauser L.J."/>
            <person name="Ivanova N.N."/>
            <person name="Kyrpides N.C."/>
            <person name="Land M.L."/>
            <person name="Lapidus A."/>
            <person name="Lucas S."/>
            <person name="Ovchinnikova G."/>
            <person name="Pitluck S."/>
            <person name="Tapia R."/>
            <person name="Woyke T."/>
            <person name="Boyum J."/>
            <person name="Mead D."/>
            <person name="Weimer P.J."/>
        </authorList>
    </citation>
    <scope>NUCLEOTIDE SEQUENCE [LARGE SCALE GENOMIC DNA]</scope>
    <source>
        <strain evidence="2">ATCC 27210 / DSM 20455 / JCM 14654 / NCDO 2250 / 7</strain>
    </source>
</reference>
<dbReference type="STRING" id="697329.Rumal_1303"/>
<dbReference type="EMBL" id="CP002403">
    <property type="protein sequence ID" value="ADU21818.1"/>
    <property type="molecule type" value="Genomic_DNA"/>
</dbReference>
<dbReference type="OrthoDB" id="1817732at2"/>
<evidence type="ECO:0000313" key="2">
    <source>
        <dbReference type="Proteomes" id="UP000006919"/>
    </source>
</evidence>
<dbReference type="HOGENOM" id="CLU_920966_0_0_9"/>